<name>A0ABP0C639_9PEZI</name>
<keyword evidence="9" id="KW-1185">Reference proteome</keyword>
<keyword evidence="3 7" id="KW-0812">Transmembrane</keyword>
<reference evidence="8 9" key="1">
    <citation type="submission" date="2024-01" db="EMBL/GenBank/DDBJ databases">
        <authorList>
            <person name="Allen C."/>
            <person name="Tagirdzhanova G."/>
        </authorList>
    </citation>
    <scope>NUCLEOTIDE SEQUENCE [LARGE SCALE GENOMIC DNA]</scope>
</reference>
<sequence>MDFSAAQPSTAWSSAITPEADKRLSRFPVEPRAMTKHRGEPRDVVSRQPRQPRQPLFVVRRFWADFTLGFSDGLTVPFALTAGLSSLGRTDTVVYAGLAEVTAGCISMGISGFLSARQANAGLAAAVPLSANETTAASAVVARHVVPLGLPADLETLVIAHVKAHPPPTPTGADTDANADNGYVSPVVTGLSVAVGYIVGGILPLWPYFFVVHVGDGLRWSVGVCIVALFLFGFLQVFCREGNGNAADALKSSPTRRLWESTLGGLQMVAFCGIAVLAAGLCVYVFEGKIEDAER</sequence>
<evidence type="ECO:0000256" key="2">
    <source>
        <dbReference type="ARBA" id="ARBA00007049"/>
    </source>
</evidence>
<feature type="transmembrane region" description="Helical" evidence="7">
    <location>
        <begin position="266"/>
        <end position="286"/>
    </location>
</feature>
<gene>
    <name evidence="8" type="ORF">SCUCBS95973_006560</name>
</gene>
<evidence type="ECO:0000256" key="3">
    <source>
        <dbReference type="ARBA" id="ARBA00022692"/>
    </source>
</evidence>
<keyword evidence="4 7" id="KW-1133">Transmembrane helix</keyword>
<feature type="transmembrane region" description="Helical" evidence="7">
    <location>
        <begin position="183"/>
        <end position="206"/>
    </location>
</feature>
<evidence type="ECO:0000256" key="4">
    <source>
        <dbReference type="ARBA" id="ARBA00022989"/>
    </source>
</evidence>
<dbReference type="InterPro" id="IPR008217">
    <property type="entry name" value="Ccc1_fam"/>
</dbReference>
<evidence type="ECO:0000256" key="5">
    <source>
        <dbReference type="ARBA" id="ARBA00023136"/>
    </source>
</evidence>
<accession>A0ABP0C639</accession>
<dbReference type="EMBL" id="CAWUHB010000039">
    <property type="protein sequence ID" value="CAK7227485.1"/>
    <property type="molecule type" value="Genomic_DNA"/>
</dbReference>
<organism evidence="8 9">
    <name type="scientific">Sporothrix curviconia</name>
    <dbReference type="NCBI Taxonomy" id="1260050"/>
    <lineage>
        <taxon>Eukaryota</taxon>
        <taxon>Fungi</taxon>
        <taxon>Dikarya</taxon>
        <taxon>Ascomycota</taxon>
        <taxon>Pezizomycotina</taxon>
        <taxon>Sordariomycetes</taxon>
        <taxon>Sordariomycetidae</taxon>
        <taxon>Ophiostomatales</taxon>
        <taxon>Ophiostomataceae</taxon>
        <taxon>Sporothrix</taxon>
    </lineage>
</organism>
<dbReference type="Pfam" id="PF01988">
    <property type="entry name" value="VIT1"/>
    <property type="match status" value="1"/>
</dbReference>
<keyword evidence="5 7" id="KW-0472">Membrane</keyword>
<comment type="subcellular location">
    <subcellularLocation>
        <location evidence="1">Endomembrane system</location>
        <topology evidence="1">Multi-pass membrane protein</topology>
    </subcellularLocation>
</comment>
<feature type="region of interest" description="Disordered" evidence="6">
    <location>
        <begin position="23"/>
        <end position="49"/>
    </location>
</feature>
<dbReference type="Proteomes" id="UP001642405">
    <property type="component" value="Unassembled WGS sequence"/>
</dbReference>
<protein>
    <recommendedName>
        <fullName evidence="10">Vacuolar iron transporter</fullName>
    </recommendedName>
</protein>
<comment type="similarity">
    <text evidence="2">Belongs to the CCC1 family.</text>
</comment>
<evidence type="ECO:0000256" key="1">
    <source>
        <dbReference type="ARBA" id="ARBA00004127"/>
    </source>
</evidence>
<evidence type="ECO:0008006" key="10">
    <source>
        <dbReference type="Google" id="ProtNLM"/>
    </source>
</evidence>
<feature type="transmembrane region" description="Helical" evidence="7">
    <location>
        <begin position="218"/>
        <end position="238"/>
    </location>
</feature>
<proteinExistence type="inferred from homology"/>
<dbReference type="PANTHER" id="PTHR31851">
    <property type="entry name" value="FE(2+)/MN(2+) TRANSPORTER PCL1"/>
    <property type="match status" value="1"/>
</dbReference>
<evidence type="ECO:0000313" key="8">
    <source>
        <dbReference type="EMBL" id="CAK7227485.1"/>
    </source>
</evidence>
<evidence type="ECO:0000256" key="7">
    <source>
        <dbReference type="SAM" id="Phobius"/>
    </source>
</evidence>
<evidence type="ECO:0000256" key="6">
    <source>
        <dbReference type="SAM" id="MobiDB-lite"/>
    </source>
</evidence>
<comment type="caution">
    <text evidence="8">The sequence shown here is derived from an EMBL/GenBank/DDBJ whole genome shotgun (WGS) entry which is preliminary data.</text>
</comment>
<evidence type="ECO:0000313" key="9">
    <source>
        <dbReference type="Proteomes" id="UP001642405"/>
    </source>
</evidence>